<feature type="non-terminal residue" evidence="1">
    <location>
        <position position="1"/>
    </location>
</feature>
<keyword evidence="2" id="KW-1185">Reference proteome</keyword>
<evidence type="ECO:0000313" key="1">
    <source>
        <dbReference type="EMBL" id="CAG8554611.1"/>
    </source>
</evidence>
<accession>A0ACA9LWC7</accession>
<proteinExistence type="predicted"/>
<sequence length="474" mass="55781">VACREEDNKSSKNVHNLMNFASGRFLLELKSCDDLVQLDDFKKLVNNMIEDHRKVIIQKTQEAHKKRIIQKWKELAGNSSLFSPNSFDIFKDKFIQKNLLDSFYCMTINLFCDSELWHNVLRTNFTRFKISKFESINLKDISEINNSVKDSFENFNLQNINELQNPDISIEYFPSLNLKLTEGVYSERVKASIIEILKLWIITWKKDEEIDEKDYVHIFIISPLEKLLGINLLCFITLHRPEHPTYCSYERKSFFFNFDNLEVFDQLVNNEDFNNLEIYSKGIMSKKKYCKKVDIAIFYRVENMINNRVQYGYFYPILGEAKLPNINGDNDYNKLSRALNDNFNTIINHYSKKVNGISDDLLNLFSDIKLGGIHVTDEEIYLLQYTRYPNQKFGILANISSSKIPSKFEDQQAGYMIDFLYCVKIMVQDFINQIIKIEKEIQRINECQNEEFYSKGEFLLYNILTTPATPPHKG</sequence>
<dbReference type="EMBL" id="CAJVPM010008388">
    <property type="protein sequence ID" value="CAG8554611.1"/>
    <property type="molecule type" value="Genomic_DNA"/>
</dbReference>
<gene>
    <name evidence="1" type="ORF">SCALOS_LOCUS5295</name>
</gene>
<reference evidence="1" key="1">
    <citation type="submission" date="2021-06" db="EMBL/GenBank/DDBJ databases">
        <authorList>
            <person name="Kallberg Y."/>
            <person name="Tangrot J."/>
            <person name="Rosling A."/>
        </authorList>
    </citation>
    <scope>NUCLEOTIDE SEQUENCE</scope>
    <source>
        <strain evidence="1">AU212A</strain>
    </source>
</reference>
<organism evidence="1 2">
    <name type="scientific">Scutellospora calospora</name>
    <dbReference type="NCBI Taxonomy" id="85575"/>
    <lineage>
        <taxon>Eukaryota</taxon>
        <taxon>Fungi</taxon>
        <taxon>Fungi incertae sedis</taxon>
        <taxon>Mucoromycota</taxon>
        <taxon>Glomeromycotina</taxon>
        <taxon>Glomeromycetes</taxon>
        <taxon>Diversisporales</taxon>
        <taxon>Gigasporaceae</taxon>
        <taxon>Scutellospora</taxon>
    </lineage>
</organism>
<evidence type="ECO:0000313" key="2">
    <source>
        <dbReference type="Proteomes" id="UP000789860"/>
    </source>
</evidence>
<comment type="caution">
    <text evidence="1">The sequence shown here is derived from an EMBL/GenBank/DDBJ whole genome shotgun (WGS) entry which is preliminary data.</text>
</comment>
<dbReference type="Proteomes" id="UP000789860">
    <property type="component" value="Unassembled WGS sequence"/>
</dbReference>
<protein>
    <submittedName>
        <fullName evidence="1">3146_t:CDS:1</fullName>
    </submittedName>
</protein>
<name>A0ACA9LWC7_9GLOM</name>